<dbReference type="AlphaFoldDB" id="A0A699YMQ5"/>
<gene>
    <name evidence="1" type="ORF">HaLaN_07086</name>
</gene>
<keyword evidence="1" id="KW-0378">Hydrolase</keyword>
<protein>
    <submittedName>
        <fullName evidence="1">ATP-dependent Clp protease proteolytic subunit</fullName>
    </submittedName>
</protein>
<dbReference type="Proteomes" id="UP000485058">
    <property type="component" value="Unassembled WGS sequence"/>
</dbReference>
<keyword evidence="1" id="KW-0645">Protease</keyword>
<dbReference type="GO" id="GO:0006508">
    <property type="term" value="P:proteolysis"/>
    <property type="evidence" value="ECO:0007669"/>
    <property type="project" value="UniProtKB-KW"/>
</dbReference>
<evidence type="ECO:0000313" key="1">
    <source>
        <dbReference type="EMBL" id="GFH11567.1"/>
    </source>
</evidence>
<comment type="caution">
    <text evidence="1">The sequence shown here is derived from an EMBL/GenBank/DDBJ whole genome shotgun (WGS) entry which is preliminary data.</text>
</comment>
<evidence type="ECO:0000313" key="2">
    <source>
        <dbReference type="Proteomes" id="UP000485058"/>
    </source>
</evidence>
<reference evidence="1 2" key="1">
    <citation type="submission" date="2020-02" db="EMBL/GenBank/DDBJ databases">
        <title>Draft genome sequence of Haematococcus lacustris strain NIES-144.</title>
        <authorList>
            <person name="Morimoto D."/>
            <person name="Nakagawa S."/>
            <person name="Yoshida T."/>
            <person name="Sawayama S."/>
        </authorList>
    </citation>
    <scope>NUCLEOTIDE SEQUENCE [LARGE SCALE GENOMIC DNA]</scope>
    <source>
        <strain evidence="1 2">NIES-144</strain>
    </source>
</reference>
<sequence>MAGFTMAARGRSYQGARSAYGDYQTYPEGRPLFLPEAERFGTPPDLPSLLLQQRIIYISMPALADGQRVPYTRTPAQLDQLTARQG</sequence>
<proteinExistence type="predicted"/>
<dbReference type="GO" id="GO:0008233">
    <property type="term" value="F:peptidase activity"/>
    <property type="evidence" value="ECO:0007669"/>
    <property type="project" value="UniProtKB-KW"/>
</dbReference>
<organism evidence="1 2">
    <name type="scientific">Haematococcus lacustris</name>
    <name type="common">Green alga</name>
    <name type="synonym">Haematococcus pluvialis</name>
    <dbReference type="NCBI Taxonomy" id="44745"/>
    <lineage>
        <taxon>Eukaryota</taxon>
        <taxon>Viridiplantae</taxon>
        <taxon>Chlorophyta</taxon>
        <taxon>core chlorophytes</taxon>
        <taxon>Chlorophyceae</taxon>
        <taxon>CS clade</taxon>
        <taxon>Chlamydomonadales</taxon>
        <taxon>Haematococcaceae</taxon>
        <taxon>Haematococcus</taxon>
    </lineage>
</organism>
<name>A0A699YMQ5_HAELA</name>
<dbReference type="EMBL" id="BLLF01000415">
    <property type="protein sequence ID" value="GFH11567.1"/>
    <property type="molecule type" value="Genomic_DNA"/>
</dbReference>
<accession>A0A699YMQ5</accession>
<keyword evidence="2" id="KW-1185">Reference proteome</keyword>